<evidence type="ECO:0000256" key="4">
    <source>
        <dbReference type="ARBA" id="ARBA00022777"/>
    </source>
</evidence>
<evidence type="ECO:0000313" key="10">
    <source>
        <dbReference type="EMBL" id="CEM32788.1"/>
    </source>
</evidence>
<dbReference type="EC" id="2.7.13.3" evidence="2"/>
<evidence type="ECO:0000256" key="2">
    <source>
        <dbReference type="ARBA" id="ARBA00012438"/>
    </source>
</evidence>
<dbReference type="AlphaFoldDB" id="A0A0G4GQQ1"/>
<gene>
    <name evidence="10" type="ORF">Cvel_22950</name>
</gene>
<keyword evidence="4" id="KW-0418">Kinase</keyword>
<name>A0A0G4GQQ1_9ALVE</name>
<feature type="region of interest" description="Disordered" evidence="6">
    <location>
        <begin position="761"/>
        <end position="833"/>
    </location>
</feature>
<keyword evidence="8" id="KW-0732">Signal</keyword>
<evidence type="ECO:0000256" key="3">
    <source>
        <dbReference type="ARBA" id="ARBA00022679"/>
    </source>
</evidence>
<dbReference type="InterPro" id="IPR036890">
    <property type="entry name" value="HATPase_C_sf"/>
</dbReference>
<dbReference type="PANTHER" id="PTHR43047:SF72">
    <property type="entry name" value="OSMOSENSING HISTIDINE PROTEIN KINASE SLN1"/>
    <property type="match status" value="1"/>
</dbReference>
<dbReference type="PANTHER" id="PTHR43047">
    <property type="entry name" value="TWO-COMPONENT HISTIDINE PROTEIN KINASE"/>
    <property type="match status" value="1"/>
</dbReference>
<evidence type="ECO:0000256" key="7">
    <source>
        <dbReference type="SAM" id="Phobius"/>
    </source>
</evidence>
<dbReference type="InterPro" id="IPR011006">
    <property type="entry name" value="CheY-like_superfamily"/>
</dbReference>
<organism evidence="10">
    <name type="scientific">Chromera velia CCMP2878</name>
    <dbReference type="NCBI Taxonomy" id="1169474"/>
    <lineage>
        <taxon>Eukaryota</taxon>
        <taxon>Sar</taxon>
        <taxon>Alveolata</taxon>
        <taxon>Colpodellida</taxon>
        <taxon>Chromeraceae</taxon>
        <taxon>Chromera</taxon>
    </lineage>
</organism>
<evidence type="ECO:0000256" key="5">
    <source>
        <dbReference type="PROSITE-ProRule" id="PRU00169"/>
    </source>
</evidence>
<feature type="domain" description="Response regulatory" evidence="9">
    <location>
        <begin position="975"/>
        <end position="1157"/>
    </location>
</feature>
<feature type="compositionally biased region" description="Polar residues" evidence="6">
    <location>
        <begin position="904"/>
        <end position="920"/>
    </location>
</feature>
<feature type="signal peptide" evidence="8">
    <location>
        <begin position="1"/>
        <end position="18"/>
    </location>
</feature>
<dbReference type="VEuPathDB" id="CryptoDB:Cvel_22950"/>
<dbReference type="GO" id="GO:0009927">
    <property type="term" value="F:histidine phosphotransfer kinase activity"/>
    <property type="evidence" value="ECO:0007669"/>
    <property type="project" value="TreeGrafter"/>
</dbReference>
<comment type="catalytic activity">
    <reaction evidence="1">
        <text>ATP + protein L-histidine = ADP + protein N-phospho-L-histidine.</text>
        <dbReference type="EC" id="2.7.13.3"/>
    </reaction>
</comment>
<feature type="compositionally biased region" description="Polar residues" evidence="6">
    <location>
        <begin position="384"/>
        <end position="393"/>
    </location>
</feature>
<reference evidence="10" key="1">
    <citation type="submission" date="2014-11" db="EMBL/GenBank/DDBJ databases">
        <authorList>
            <person name="Otto D Thomas"/>
            <person name="Naeem Raeece"/>
        </authorList>
    </citation>
    <scope>NUCLEOTIDE SEQUENCE</scope>
</reference>
<comment type="caution">
    <text evidence="5">Lacks conserved residue(s) required for the propagation of feature annotation.</text>
</comment>
<dbReference type="SUPFAM" id="SSF52172">
    <property type="entry name" value="CheY-like"/>
    <property type="match status" value="1"/>
</dbReference>
<evidence type="ECO:0000259" key="9">
    <source>
        <dbReference type="PROSITE" id="PS50110"/>
    </source>
</evidence>
<sequence>MLSKALFAFFASIAVVSAGDGCTGDDDRSALNAPEFPPQLLSCSKRNLGDRSKTIDCLRSQQFAEKTLSETCLGCFGDTVACGAKNCRICVINQCSDSCIACTRSKCAPSLYECTGLDVETCPDPCKQKKKLLRRPIGESDDSDVMSDCQPEEVAKHAEEEVRTFSQVREVDVMSALPVVSVFFFLQIFLWVVPMIRHSASPVCPFSLVSTEQAHHEIKTSLHSVACRVEALLLSVEAQQVAATGLKDHLTLQVPQQWWKDQSTQMPQRQEGGLCSLGVGSNVLWSPMSSTMAGALCSSPAPSCPPFSPDFKLWSSSRRNSPVTGLIGKMESGSATLKKGLTDIQEELEDLFTTTVRLLQRAKAHRSTVNTGSRVDKSRKKNNHSNYSRETIPQSEEFSVSGIALPSLVAKQCERFAPLAYRTGNRLTFKWSFLDVDGLEFEGGSRIFAGPGRESVTDDAGMSADRELQHLCDTPGMQAVTRNFLSNALKHTSDGEVVVVVQARQIYGCVRGVKRGTEWDVYRGEGEGENKNLEDGETDKKPPVIRGGLALSCIFSFCSGVAALTFSFFRYLVFVRFLPVFLHISRKKQRGSDLAEISSLSRELAHCKRSVWERKEREEIAWLDLWRVEVSVKDTGAGMTAEQLSSLFSEKEKQKISSMTDDSPTDSSPRHRTAAEILSISEGGVMQYRERQRSISTEPPRGSTTKAVNVKVGQLQGDSTGVGLRVVKRLADSSQEGRLWVESGGVGKGSSVFFSCVMPSLPPRDPEAVKSEVQGRNGKKSDGKKRKGTLGCRPSFLTDFAHRPSLSANNDGPAQTTSPDSTCIREPPQTPYIKATRRYSLEHRDEILAGGSLCQTKMSSSPLSETSSGRLQQPPADEREEWSLKGVSQRGVTVQMHPRRRTKSQQGSPFPQTLPTSLFPSTKVELSESREDESRCSSKPVLVPVGTAPSSASDTQAVSCPAKPLSLPASPQSLKILIIDDSEFILNSQSTFLKHLGHQVTTASDGLHALVLLGFLCPEARDTLALRGCGLDVSDVIPFLTYPPTAKGEGESALPRTFDCVFCGLEMPILGGLAFRNCIRSLDAEVTEKWKGGEDPLGFSAVMPSEHKMKDHRRQFMVLSTGAKEGSETVQRARTFFDTFLQKGSMKQLKEVLMKLPPFQ</sequence>
<dbReference type="PROSITE" id="PS50110">
    <property type="entry name" value="RESPONSE_REGULATORY"/>
    <property type="match status" value="1"/>
</dbReference>
<feature type="compositionally biased region" description="Polar residues" evidence="6">
    <location>
        <begin position="806"/>
        <end position="821"/>
    </location>
</feature>
<feature type="region of interest" description="Disordered" evidence="6">
    <location>
        <begin position="852"/>
        <end position="942"/>
    </location>
</feature>
<feature type="compositionally biased region" description="Polar residues" evidence="6">
    <location>
        <begin position="853"/>
        <end position="871"/>
    </location>
</feature>
<keyword evidence="7" id="KW-1133">Transmembrane helix</keyword>
<dbReference type="Gene3D" id="3.30.565.10">
    <property type="entry name" value="Histidine kinase-like ATPase, C-terminal domain"/>
    <property type="match status" value="1"/>
</dbReference>
<keyword evidence="3" id="KW-0808">Transferase</keyword>
<feature type="region of interest" description="Disordered" evidence="6">
    <location>
        <begin position="363"/>
        <end position="393"/>
    </location>
</feature>
<evidence type="ECO:0000256" key="1">
    <source>
        <dbReference type="ARBA" id="ARBA00000085"/>
    </source>
</evidence>
<evidence type="ECO:0000256" key="6">
    <source>
        <dbReference type="SAM" id="MobiDB-lite"/>
    </source>
</evidence>
<dbReference type="InterPro" id="IPR001789">
    <property type="entry name" value="Sig_transdc_resp-reg_receiver"/>
</dbReference>
<dbReference type="GO" id="GO:0005886">
    <property type="term" value="C:plasma membrane"/>
    <property type="evidence" value="ECO:0007669"/>
    <property type="project" value="TreeGrafter"/>
</dbReference>
<feature type="chain" id="PRO_5005191037" description="histidine kinase" evidence="8">
    <location>
        <begin position="19"/>
        <end position="1160"/>
    </location>
</feature>
<dbReference type="GO" id="GO:0000155">
    <property type="term" value="F:phosphorelay sensor kinase activity"/>
    <property type="evidence" value="ECO:0007669"/>
    <property type="project" value="TreeGrafter"/>
</dbReference>
<feature type="transmembrane region" description="Helical" evidence="7">
    <location>
        <begin position="173"/>
        <end position="193"/>
    </location>
</feature>
<keyword evidence="7" id="KW-0812">Transmembrane</keyword>
<protein>
    <recommendedName>
        <fullName evidence="2">histidine kinase</fullName>
        <ecNumber evidence="2">2.7.13.3</ecNumber>
    </recommendedName>
</protein>
<feature type="transmembrane region" description="Helical" evidence="7">
    <location>
        <begin position="549"/>
        <end position="573"/>
    </location>
</feature>
<dbReference type="SUPFAM" id="SSF55874">
    <property type="entry name" value="ATPase domain of HSP90 chaperone/DNA topoisomerase II/histidine kinase"/>
    <property type="match status" value="1"/>
</dbReference>
<proteinExistence type="predicted"/>
<accession>A0A0G4GQQ1</accession>
<dbReference type="EMBL" id="CDMZ01001449">
    <property type="protein sequence ID" value="CEM32788.1"/>
    <property type="molecule type" value="Genomic_DNA"/>
</dbReference>
<evidence type="ECO:0000256" key="8">
    <source>
        <dbReference type="SAM" id="SignalP"/>
    </source>
</evidence>
<dbReference type="Gene3D" id="3.40.50.2300">
    <property type="match status" value="1"/>
</dbReference>
<keyword evidence="7" id="KW-0472">Membrane</keyword>
<feature type="compositionally biased region" description="Basic and acidic residues" evidence="6">
    <location>
        <begin position="925"/>
        <end position="936"/>
    </location>
</feature>